<proteinExistence type="predicted"/>
<dbReference type="SUPFAM" id="SSF55144">
    <property type="entry name" value="LigT-like"/>
    <property type="match status" value="1"/>
</dbReference>
<gene>
    <name evidence="1" type="ORF">HNP33_003596</name>
</gene>
<dbReference type="InterPro" id="IPR009097">
    <property type="entry name" value="Cyclic_Pdiesterase"/>
</dbReference>
<dbReference type="Gene3D" id="3.90.1140.10">
    <property type="entry name" value="Cyclic phosphodiesterase"/>
    <property type="match status" value="1"/>
</dbReference>
<evidence type="ECO:0000313" key="1">
    <source>
        <dbReference type="EMBL" id="MBB6579483.1"/>
    </source>
</evidence>
<accession>A0ABR6RJZ4</accession>
<keyword evidence="2" id="KW-1185">Reference proteome</keyword>
<dbReference type="GO" id="GO:0016874">
    <property type="term" value="F:ligase activity"/>
    <property type="evidence" value="ECO:0007669"/>
    <property type="project" value="UniProtKB-KW"/>
</dbReference>
<comment type="caution">
    <text evidence="1">The sequence shown here is derived from an EMBL/GenBank/DDBJ whole genome shotgun (WGS) entry which is preliminary data.</text>
</comment>
<dbReference type="EMBL" id="JACHKZ010000030">
    <property type="protein sequence ID" value="MBB6579483.1"/>
    <property type="molecule type" value="Genomic_DNA"/>
</dbReference>
<name>A0ABR6RJZ4_9BURK</name>
<keyword evidence="1" id="KW-0436">Ligase</keyword>
<protein>
    <submittedName>
        <fullName evidence="1">2'-5' RNA ligase</fullName>
        <ecNumber evidence="1">6.5.1.-</ecNumber>
    </submittedName>
</protein>
<organism evidence="1 2">
    <name type="scientific">Comamonas odontotermitis</name>
    <dbReference type="NCBI Taxonomy" id="379895"/>
    <lineage>
        <taxon>Bacteria</taxon>
        <taxon>Pseudomonadati</taxon>
        <taxon>Pseudomonadota</taxon>
        <taxon>Betaproteobacteria</taxon>
        <taxon>Burkholderiales</taxon>
        <taxon>Comamonadaceae</taxon>
        <taxon>Comamonas</taxon>
    </lineage>
</organism>
<reference evidence="1 2" key="1">
    <citation type="submission" date="2020-08" db="EMBL/GenBank/DDBJ databases">
        <title>Functional genomics of gut bacteria from endangered species of beetles.</title>
        <authorList>
            <person name="Carlos-Shanley C."/>
        </authorList>
    </citation>
    <scope>NUCLEOTIDE SEQUENCE [LARGE SCALE GENOMIC DNA]</scope>
    <source>
        <strain evidence="1 2">S00124</strain>
    </source>
</reference>
<dbReference type="EC" id="6.5.1.-" evidence="1"/>
<dbReference type="RefSeq" id="WP_184710897.1">
    <property type="nucleotide sequence ID" value="NZ_JACHKZ010000030.1"/>
</dbReference>
<evidence type="ECO:0000313" key="2">
    <source>
        <dbReference type="Proteomes" id="UP000562492"/>
    </source>
</evidence>
<dbReference type="Proteomes" id="UP000562492">
    <property type="component" value="Unassembled WGS sequence"/>
</dbReference>
<sequence>MDTSRMMVMCQPSDPVLRRMSSAVDQRGLREFLGARMFPERNWHQTLCGPYEACHATERTLARACDTALAAPMRAFRLRLNRIRSDRWPDEERIHWSFLSQGRPSDFDALLQFLRTEVQPDLPPDTGHTPHVTISYRAPAPLDTLRIQPIDWLIQQISLVVRQGTGNGWRYEVLQSWELPIMPANDHQLELFAPQ</sequence>